<dbReference type="Gene3D" id="1.10.10.10">
    <property type="entry name" value="Winged helix-like DNA-binding domain superfamily/Winged helix DNA-binding domain"/>
    <property type="match status" value="1"/>
</dbReference>
<dbReference type="InterPro" id="IPR036390">
    <property type="entry name" value="WH_DNA-bd_sf"/>
</dbReference>
<dbReference type="EMBL" id="CP023036">
    <property type="protein sequence ID" value="AXY23616.1"/>
    <property type="molecule type" value="Genomic_DNA"/>
</dbReference>
<evidence type="ECO:0000313" key="5">
    <source>
        <dbReference type="EMBL" id="AXY23616.1"/>
    </source>
</evidence>
<dbReference type="InterPro" id="IPR008920">
    <property type="entry name" value="TF_FadR/GntR_C"/>
</dbReference>
<dbReference type="GO" id="GO:0003677">
    <property type="term" value="F:DNA binding"/>
    <property type="evidence" value="ECO:0007669"/>
    <property type="project" value="UniProtKB-KW"/>
</dbReference>
<dbReference type="PROSITE" id="PS50949">
    <property type="entry name" value="HTH_GNTR"/>
    <property type="match status" value="1"/>
</dbReference>
<dbReference type="InterPro" id="IPR036388">
    <property type="entry name" value="WH-like_DNA-bd_sf"/>
</dbReference>
<dbReference type="GO" id="GO:0003700">
    <property type="term" value="F:DNA-binding transcription factor activity"/>
    <property type="evidence" value="ECO:0007669"/>
    <property type="project" value="InterPro"/>
</dbReference>
<keyword evidence="3" id="KW-0804">Transcription</keyword>
<protein>
    <submittedName>
        <fullName evidence="5">Putative HTH-type transcriptional regulator YdfH</fullName>
    </submittedName>
</protein>
<sequence>MGSLHNRPSLNIRTIADQLYYLIRDRILQGVLEEGEPIRQDTIATELGISKIPLREALARLEQDGLVRSQANRGFMVNTLSAEEADEVFHLRRQLEPTATVAGSREAGPADHATARRAFEALRDCGVSDNADWGECNRAFHMALIRPGAGNLTYTMIERLNVIADRYVRFHLGPQGRPERANCQHEEILEAWLTGEHKTLLKLVRDHIQETHDDLRHELPAVTGRR</sequence>
<keyword evidence="1" id="KW-0805">Transcription regulation</keyword>
<proteinExistence type="predicted"/>
<dbReference type="PANTHER" id="PTHR43537:SF41">
    <property type="entry name" value="TRANSCRIPTIONAL REGULATORY PROTEIN"/>
    <property type="match status" value="1"/>
</dbReference>
<dbReference type="SUPFAM" id="SSF48008">
    <property type="entry name" value="GntR ligand-binding domain-like"/>
    <property type="match status" value="1"/>
</dbReference>
<evidence type="ECO:0000313" key="6">
    <source>
        <dbReference type="Proteomes" id="UP000264120"/>
    </source>
</evidence>
<keyword evidence="2" id="KW-0238">DNA-binding</keyword>
<dbReference type="KEGG" id="ksc:CD178_02870"/>
<dbReference type="Pfam" id="PF00392">
    <property type="entry name" value="GntR"/>
    <property type="match status" value="1"/>
</dbReference>
<dbReference type="AlphaFoldDB" id="A0A347WFH3"/>
<dbReference type="Pfam" id="PF07729">
    <property type="entry name" value="FCD"/>
    <property type="match status" value="1"/>
</dbReference>
<dbReference type="Gene3D" id="1.20.120.530">
    <property type="entry name" value="GntR ligand-binding domain-like"/>
    <property type="match status" value="1"/>
</dbReference>
<dbReference type="Proteomes" id="UP000264120">
    <property type="component" value="Chromosome"/>
</dbReference>
<dbReference type="InterPro" id="IPR011711">
    <property type="entry name" value="GntR_C"/>
</dbReference>
<dbReference type="InterPro" id="IPR000524">
    <property type="entry name" value="Tscrpt_reg_HTH_GntR"/>
</dbReference>
<dbReference type="CDD" id="cd07377">
    <property type="entry name" value="WHTH_GntR"/>
    <property type="match status" value="1"/>
</dbReference>
<organism evidence="5 6">
    <name type="scientific">Komagataeibacter saccharivorans</name>
    <dbReference type="NCBI Taxonomy" id="265959"/>
    <lineage>
        <taxon>Bacteria</taxon>
        <taxon>Pseudomonadati</taxon>
        <taxon>Pseudomonadota</taxon>
        <taxon>Alphaproteobacteria</taxon>
        <taxon>Acetobacterales</taxon>
        <taxon>Acetobacteraceae</taxon>
        <taxon>Komagataeibacter</taxon>
    </lineage>
</organism>
<dbReference type="SMART" id="SM00345">
    <property type="entry name" value="HTH_GNTR"/>
    <property type="match status" value="1"/>
</dbReference>
<dbReference type="SMART" id="SM00895">
    <property type="entry name" value="FCD"/>
    <property type="match status" value="1"/>
</dbReference>
<evidence type="ECO:0000259" key="4">
    <source>
        <dbReference type="PROSITE" id="PS50949"/>
    </source>
</evidence>
<evidence type="ECO:0000256" key="3">
    <source>
        <dbReference type="ARBA" id="ARBA00023163"/>
    </source>
</evidence>
<dbReference type="RefSeq" id="WP_102323997.1">
    <property type="nucleotide sequence ID" value="NZ_CALCQY010000041.1"/>
</dbReference>
<dbReference type="SUPFAM" id="SSF46785">
    <property type="entry name" value="Winged helix' DNA-binding domain"/>
    <property type="match status" value="1"/>
</dbReference>
<accession>A0A347WFH3</accession>
<name>A0A347WFH3_9PROT</name>
<evidence type="ECO:0000256" key="1">
    <source>
        <dbReference type="ARBA" id="ARBA00023015"/>
    </source>
</evidence>
<feature type="domain" description="HTH gntR-type" evidence="4">
    <location>
        <begin position="13"/>
        <end position="80"/>
    </location>
</feature>
<reference evidence="5 6" key="1">
    <citation type="submission" date="2017-08" db="EMBL/GenBank/DDBJ databases">
        <title>Complete genome sequence of Gluconacetobacter saccharivorans CV1 isolated from Fermented Vinegar.</title>
        <authorList>
            <person name="Kim S.-Y."/>
        </authorList>
    </citation>
    <scope>NUCLEOTIDE SEQUENCE [LARGE SCALE GENOMIC DNA]</scope>
    <source>
        <strain evidence="5 6">CV1</strain>
    </source>
</reference>
<dbReference type="PANTHER" id="PTHR43537">
    <property type="entry name" value="TRANSCRIPTIONAL REGULATOR, GNTR FAMILY"/>
    <property type="match status" value="1"/>
</dbReference>
<dbReference type="OrthoDB" id="9812290at2"/>
<gene>
    <name evidence="5" type="primary">ydfH_2</name>
    <name evidence="5" type="ORF">CD178_02870</name>
</gene>
<keyword evidence="6" id="KW-1185">Reference proteome</keyword>
<evidence type="ECO:0000256" key="2">
    <source>
        <dbReference type="ARBA" id="ARBA00023125"/>
    </source>
</evidence>